<evidence type="ECO:0000256" key="1">
    <source>
        <dbReference type="SAM" id="MobiDB-lite"/>
    </source>
</evidence>
<dbReference type="EMBL" id="JACGCM010002614">
    <property type="protein sequence ID" value="KAF6138141.1"/>
    <property type="molecule type" value="Genomic_DNA"/>
</dbReference>
<comment type="caution">
    <text evidence="2">The sequence shown here is derived from an EMBL/GenBank/DDBJ whole genome shotgun (WGS) entry which is preliminary data.</text>
</comment>
<sequence length="79" mass="8462">MKSGFRACVSDVDAGNTPKFAFKSHSVIINVVKKPPIASTSGNSQASEEPKKQEETEETNAKGTALQSLLLSYESDESD</sequence>
<evidence type="ECO:0000313" key="2">
    <source>
        <dbReference type="EMBL" id="KAF6138141.1"/>
    </source>
</evidence>
<organism evidence="2 3">
    <name type="scientific">Kingdonia uniflora</name>
    <dbReference type="NCBI Taxonomy" id="39325"/>
    <lineage>
        <taxon>Eukaryota</taxon>
        <taxon>Viridiplantae</taxon>
        <taxon>Streptophyta</taxon>
        <taxon>Embryophyta</taxon>
        <taxon>Tracheophyta</taxon>
        <taxon>Spermatophyta</taxon>
        <taxon>Magnoliopsida</taxon>
        <taxon>Ranunculales</taxon>
        <taxon>Circaeasteraceae</taxon>
        <taxon>Kingdonia</taxon>
    </lineage>
</organism>
<gene>
    <name evidence="2" type="ORF">GIB67_033555</name>
</gene>
<name>A0A7J7L683_9MAGN</name>
<protein>
    <submittedName>
        <fullName evidence="2">Uncharacterized protein</fullName>
    </submittedName>
</protein>
<proteinExistence type="predicted"/>
<dbReference type="Proteomes" id="UP000541444">
    <property type="component" value="Unassembled WGS sequence"/>
</dbReference>
<accession>A0A7J7L683</accession>
<feature type="region of interest" description="Disordered" evidence="1">
    <location>
        <begin position="34"/>
        <end position="79"/>
    </location>
</feature>
<feature type="compositionally biased region" description="Polar residues" evidence="1">
    <location>
        <begin position="38"/>
        <end position="47"/>
    </location>
</feature>
<keyword evidence="3" id="KW-1185">Reference proteome</keyword>
<reference evidence="2 3" key="1">
    <citation type="journal article" date="2020" name="IScience">
        <title>Genome Sequencing of the Endangered Kingdonia uniflora (Circaeasteraceae, Ranunculales) Reveals Potential Mechanisms of Evolutionary Specialization.</title>
        <authorList>
            <person name="Sun Y."/>
            <person name="Deng T."/>
            <person name="Zhang A."/>
            <person name="Moore M.J."/>
            <person name="Landis J.B."/>
            <person name="Lin N."/>
            <person name="Zhang H."/>
            <person name="Zhang X."/>
            <person name="Huang J."/>
            <person name="Zhang X."/>
            <person name="Sun H."/>
            <person name="Wang H."/>
        </authorList>
    </citation>
    <scope>NUCLEOTIDE SEQUENCE [LARGE SCALE GENOMIC DNA]</scope>
    <source>
        <strain evidence="2">TB1705</strain>
        <tissue evidence="2">Leaf</tissue>
    </source>
</reference>
<dbReference type="AlphaFoldDB" id="A0A7J7L683"/>
<evidence type="ECO:0000313" key="3">
    <source>
        <dbReference type="Proteomes" id="UP000541444"/>
    </source>
</evidence>